<evidence type="ECO:0000256" key="1">
    <source>
        <dbReference type="ARBA" id="ARBA00013139"/>
    </source>
</evidence>
<accession>A0A934S252</accession>
<keyword evidence="6" id="KW-0032">Aminotransferase</keyword>
<dbReference type="InterPro" id="IPR015890">
    <property type="entry name" value="Chorismate_C"/>
</dbReference>
<dbReference type="InterPro" id="IPR006805">
    <property type="entry name" value="Anth_synth_I_N"/>
</dbReference>
<feature type="region of interest" description="Disordered" evidence="3">
    <location>
        <begin position="254"/>
        <end position="280"/>
    </location>
</feature>
<evidence type="ECO:0000313" key="7">
    <source>
        <dbReference type="Proteomes" id="UP000617628"/>
    </source>
</evidence>
<dbReference type="PANTHER" id="PTHR11236">
    <property type="entry name" value="AMINOBENZOATE/ANTHRANILATE SYNTHASE"/>
    <property type="match status" value="1"/>
</dbReference>
<proteinExistence type="predicted"/>
<sequence length="440" mass="48321">MFERKLEVPFEPLAAAKRLEGSPGLAFLYSGLQAYGLGRYSILAANPKEQIALFGEKSDCFGELQKAYPEFGKQSGGDLPFYSGLIGYFSYDAGRQLERAKFGFRSTEKPLGRFGYYQGGIVFDHSTEETWLVAESEAASAAVEPIVEQAFGATGSLSGDFELCSELRSNFEKEEYCERVESIRSLISQGEVYQVNLSQRFEAQFRGSGLELFFRLAEYSPAPYSAYLSFGDEEIVSSSPERFLYVDGEGATTRPIKGTRATGGSEIEAGRNEEELRGSEKDRSELLMIVDLERNDLGRVCEPGSVRVDELFRLERYATVIHQTADVSGTLENGVDAMACAKAMFPGGSITGAPKIRAMQVIDDLERGERGVYTGSIGYFDMSGRADLNIAIRTLRLAGNTLSYQVGGGVVWDSDPESEYEETLLKAKAMVKALHGGNDE</sequence>
<evidence type="ECO:0000259" key="5">
    <source>
        <dbReference type="Pfam" id="PF04715"/>
    </source>
</evidence>
<dbReference type="InterPro" id="IPR005802">
    <property type="entry name" value="ADC_synth_comp_1"/>
</dbReference>
<dbReference type="Proteomes" id="UP000617628">
    <property type="component" value="Unassembled WGS sequence"/>
</dbReference>
<evidence type="ECO:0000313" key="6">
    <source>
        <dbReference type="EMBL" id="MBK1879241.1"/>
    </source>
</evidence>
<feature type="compositionally biased region" description="Basic and acidic residues" evidence="3">
    <location>
        <begin position="268"/>
        <end position="280"/>
    </location>
</feature>
<dbReference type="RefSeq" id="WP_200357454.1">
    <property type="nucleotide sequence ID" value="NZ_JAENIL010000043.1"/>
</dbReference>
<dbReference type="GO" id="GO:0000162">
    <property type="term" value="P:L-tryptophan biosynthetic process"/>
    <property type="evidence" value="ECO:0007669"/>
    <property type="project" value="TreeGrafter"/>
</dbReference>
<dbReference type="NCBIfam" id="TIGR00553">
    <property type="entry name" value="pabB"/>
    <property type="match status" value="1"/>
</dbReference>
<reference evidence="6" key="1">
    <citation type="submission" date="2021-01" db="EMBL/GenBank/DDBJ databases">
        <title>Modified the classification status of verrucomicrobia.</title>
        <authorList>
            <person name="Feng X."/>
        </authorList>
    </citation>
    <scope>NUCLEOTIDE SEQUENCE</scope>
    <source>
        <strain evidence="6">KCTC 13126</strain>
    </source>
</reference>
<dbReference type="AlphaFoldDB" id="A0A934S252"/>
<keyword evidence="2 6" id="KW-0808">Transferase</keyword>
<dbReference type="Pfam" id="PF00425">
    <property type="entry name" value="Chorismate_bind"/>
    <property type="match status" value="1"/>
</dbReference>
<feature type="domain" description="Chorismate-utilising enzyme C-terminal" evidence="4">
    <location>
        <begin position="173"/>
        <end position="426"/>
    </location>
</feature>
<dbReference type="GO" id="GO:0009396">
    <property type="term" value="P:folic acid-containing compound biosynthetic process"/>
    <property type="evidence" value="ECO:0007669"/>
    <property type="project" value="InterPro"/>
</dbReference>
<keyword evidence="7" id="KW-1185">Reference proteome</keyword>
<gene>
    <name evidence="6" type="primary">pabB</name>
    <name evidence="6" type="ORF">JIN87_20310</name>
</gene>
<dbReference type="Pfam" id="PF04715">
    <property type="entry name" value="Anth_synt_I_N"/>
    <property type="match status" value="1"/>
</dbReference>
<organism evidence="6 7">
    <name type="scientific">Pelagicoccus mobilis</name>
    <dbReference type="NCBI Taxonomy" id="415221"/>
    <lineage>
        <taxon>Bacteria</taxon>
        <taxon>Pseudomonadati</taxon>
        <taxon>Verrucomicrobiota</taxon>
        <taxon>Opitutia</taxon>
        <taxon>Puniceicoccales</taxon>
        <taxon>Pelagicoccaceae</taxon>
        <taxon>Pelagicoccus</taxon>
    </lineage>
</organism>
<dbReference type="GO" id="GO:0046820">
    <property type="term" value="F:4-amino-4-deoxychorismate synthase activity"/>
    <property type="evidence" value="ECO:0007669"/>
    <property type="project" value="UniProtKB-EC"/>
</dbReference>
<dbReference type="EC" id="2.6.1.85" evidence="1"/>
<dbReference type="PANTHER" id="PTHR11236:SF9">
    <property type="entry name" value="ANTHRANILATE SYNTHASE COMPONENT 1"/>
    <property type="match status" value="1"/>
</dbReference>
<comment type="caution">
    <text evidence="6">The sequence shown here is derived from an EMBL/GenBank/DDBJ whole genome shotgun (WGS) entry which is preliminary data.</text>
</comment>
<evidence type="ECO:0000256" key="3">
    <source>
        <dbReference type="SAM" id="MobiDB-lite"/>
    </source>
</evidence>
<dbReference type="EMBL" id="JAENIL010000043">
    <property type="protein sequence ID" value="MBK1879241.1"/>
    <property type="molecule type" value="Genomic_DNA"/>
</dbReference>
<dbReference type="SUPFAM" id="SSF56322">
    <property type="entry name" value="ADC synthase"/>
    <property type="match status" value="1"/>
</dbReference>
<name>A0A934S252_9BACT</name>
<dbReference type="PRINTS" id="PR00095">
    <property type="entry name" value="ANTSNTHASEI"/>
</dbReference>
<evidence type="ECO:0000256" key="2">
    <source>
        <dbReference type="ARBA" id="ARBA00022679"/>
    </source>
</evidence>
<evidence type="ECO:0000259" key="4">
    <source>
        <dbReference type="Pfam" id="PF00425"/>
    </source>
</evidence>
<protein>
    <recommendedName>
        <fullName evidence="1">aminodeoxychorismate synthase</fullName>
        <ecNumber evidence="1">2.6.1.85</ecNumber>
    </recommendedName>
</protein>
<dbReference type="InterPro" id="IPR005801">
    <property type="entry name" value="ADC_synthase"/>
</dbReference>
<feature type="domain" description="Anthranilate synthase component I N-terminal" evidence="5">
    <location>
        <begin position="11"/>
        <end position="132"/>
    </location>
</feature>
<dbReference type="Gene3D" id="3.60.120.10">
    <property type="entry name" value="Anthranilate synthase"/>
    <property type="match status" value="1"/>
</dbReference>
<dbReference type="InterPro" id="IPR019999">
    <property type="entry name" value="Anth_synth_I-like"/>
</dbReference>